<dbReference type="EMBL" id="UZAL01033731">
    <property type="protein sequence ID" value="VDP64014.1"/>
    <property type="molecule type" value="Genomic_DNA"/>
</dbReference>
<keyword evidence="3" id="KW-1185">Reference proteome</keyword>
<gene>
    <name evidence="2" type="ORF">SMTD_LOCUS13636</name>
</gene>
<organism evidence="2 3">
    <name type="scientific">Schistosoma mattheei</name>
    <dbReference type="NCBI Taxonomy" id="31246"/>
    <lineage>
        <taxon>Eukaryota</taxon>
        <taxon>Metazoa</taxon>
        <taxon>Spiralia</taxon>
        <taxon>Lophotrochozoa</taxon>
        <taxon>Platyhelminthes</taxon>
        <taxon>Trematoda</taxon>
        <taxon>Digenea</taxon>
        <taxon>Strigeidida</taxon>
        <taxon>Schistosomatoidea</taxon>
        <taxon>Schistosomatidae</taxon>
        <taxon>Schistosoma</taxon>
    </lineage>
</organism>
<feature type="compositionally biased region" description="Polar residues" evidence="1">
    <location>
        <begin position="51"/>
        <end position="73"/>
    </location>
</feature>
<name>A0A183PGZ8_9TREM</name>
<proteinExistence type="predicted"/>
<feature type="region of interest" description="Disordered" evidence="1">
    <location>
        <begin position="1"/>
        <end position="73"/>
    </location>
</feature>
<dbReference type="AlphaFoldDB" id="A0A183PGZ8"/>
<sequence length="73" mass="8566">MSELKTGRYWNRSERKKQLEKARADRKRKQLNTITRQNSQDHNNELKLSHKNLSNSCSTSKNDDTTLVTMTTV</sequence>
<evidence type="ECO:0000256" key="1">
    <source>
        <dbReference type="SAM" id="MobiDB-lite"/>
    </source>
</evidence>
<feature type="compositionally biased region" description="Basic and acidic residues" evidence="1">
    <location>
        <begin position="11"/>
        <end position="23"/>
    </location>
</feature>
<reference evidence="2 3" key="1">
    <citation type="submission" date="2018-11" db="EMBL/GenBank/DDBJ databases">
        <authorList>
            <consortium name="Pathogen Informatics"/>
        </authorList>
    </citation>
    <scope>NUCLEOTIDE SEQUENCE [LARGE SCALE GENOMIC DNA]</scope>
    <source>
        <strain>Denwood</strain>
        <strain evidence="3">Zambia</strain>
    </source>
</reference>
<evidence type="ECO:0000313" key="3">
    <source>
        <dbReference type="Proteomes" id="UP000269396"/>
    </source>
</evidence>
<dbReference type="Proteomes" id="UP000269396">
    <property type="component" value="Unassembled WGS sequence"/>
</dbReference>
<evidence type="ECO:0000313" key="2">
    <source>
        <dbReference type="EMBL" id="VDP64014.1"/>
    </source>
</evidence>
<protein>
    <submittedName>
        <fullName evidence="2">Uncharacterized protein</fullName>
    </submittedName>
</protein>
<feature type="compositionally biased region" description="Polar residues" evidence="1">
    <location>
        <begin position="31"/>
        <end position="41"/>
    </location>
</feature>
<accession>A0A183PGZ8</accession>